<feature type="binding site" evidence="5">
    <location>
        <position position="313"/>
    </location>
    <ligand>
        <name>FAD</name>
        <dbReference type="ChEBI" id="CHEBI:57692"/>
    </ligand>
</feature>
<evidence type="ECO:0000256" key="3">
    <source>
        <dbReference type="ARBA" id="ARBA00022827"/>
    </source>
</evidence>
<keyword evidence="5" id="KW-0547">Nucleotide-binding</keyword>
<dbReference type="InterPro" id="IPR016156">
    <property type="entry name" value="FAD/NAD-linked_Rdtase_dimer_sf"/>
</dbReference>
<keyword evidence="3 5" id="KW-0274">FAD</keyword>
<dbReference type="InterPro" id="IPR004099">
    <property type="entry name" value="Pyr_nucl-diS_OxRdtase_dimer"/>
</dbReference>
<feature type="active site" description="Proton acceptor" evidence="4">
    <location>
        <position position="444"/>
    </location>
</feature>
<feature type="binding site" evidence="5">
    <location>
        <position position="272"/>
    </location>
    <ligand>
        <name>NAD(+)</name>
        <dbReference type="ChEBI" id="CHEBI:57540"/>
    </ligand>
</feature>
<dbReference type="EMBL" id="FOQD01000002">
    <property type="protein sequence ID" value="SFH73711.1"/>
    <property type="molecule type" value="Genomic_DNA"/>
</dbReference>
<evidence type="ECO:0000256" key="4">
    <source>
        <dbReference type="PIRSR" id="PIRSR000350-2"/>
    </source>
</evidence>
<evidence type="ECO:0000313" key="9">
    <source>
        <dbReference type="EMBL" id="SFH73711.1"/>
    </source>
</evidence>
<comment type="similarity">
    <text evidence="1">Belongs to the class-I pyridine nucleotide-disulfide oxidoreductase family.</text>
</comment>
<dbReference type="PRINTS" id="PR00411">
    <property type="entry name" value="PNDRDTASEI"/>
</dbReference>
<proteinExistence type="inferred from homology"/>
<dbReference type="SUPFAM" id="SSF51905">
    <property type="entry name" value="FAD/NAD(P)-binding domain"/>
    <property type="match status" value="1"/>
</dbReference>
<dbReference type="InterPro" id="IPR001100">
    <property type="entry name" value="Pyr_nuc-diS_OxRdtase"/>
</dbReference>
<evidence type="ECO:0000259" key="8">
    <source>
        <dbReference type="Pfam" id="PF07992"/>
    </source>
</evidence>
<organism evidence="9 10">
    <name type="scientific">Planctomicrobium piriforme</name>
    <dbReference type="NCBI Taxonomy" id="1576369"/>
    <lineage>
        <taxon>Bacteria</taxon>
        <taxon>Pseudomonadati</taxon>
        <taxon>Planctomycetota</taxon>
        <taxon>Planctomycetia</taxon>
        <taxon>Planctomycetales</taxon>
        <taxon>Planctomycetaceae</taxon>
        <taxon>Planctomicrobium</taxon>
    </lineage>
</organism>
<dbReference type="InterPro" id="IPR023753">
    <property type="entry name" value="FAD/NAD-binding_dom"/>
</dbReference>
<dbReference type="PANTHER" id="PTHR43014:SF2">
    <property type="entry name" value="MERCURIC REDUCTASE"/>
    <property type="match status" value="1"/>
</dbReference>
<keyword evidence="5" id="KW-0520">NAD</keyword>
<dbReference type="Gene3D" id="3.30.390.30">
    <property type="match status" value="1"/>
</dbReference>
<evidence type="ECO:0000259" key="7">
    <source>
        <dbReference type="Pfam" id="PF02852"/>
    </source>
</evidence>
<dbReference type="STRING" id="1576369.SAMN05421753_102277"/>
<dbReference type="Proteomes" id="UP000199518">
    <property type="component" value="Unassembled WGS sequence"/>
</dbReference>
<keyword evidence="2" id="KW-0285">Flavoprotein</keyword>
<comment type="cofactor">
    <cofactor evidence="5">
        <name>FAD</name>
        <dbReference type="ChEBI" id="CHEBI:57692"/>
    </cofactor>
    <text evidence="5">Binds 1 FAD per subunit.</text>
</comment>
<dbReference type="PANTHER" id="PTHR43014">
    <property type="entry name" value="MERCURIC REDUCTASE"/>
    <property type="match status" value="1"/>
</dbReference>
<keyword evidence="9" id="KW-0670">Pyruvate</keyword>
<name>A0A1I3CHX4_9PLAN</name>
<dbReference type="RefSeq" id="WP_092047962.1">
    <property type="nucleotide sequence ID" value="NZ_FOQD01000002.1"/>
</dbReference>
<dbReference type="Gene3D" id="3.50.50.60">
    <property type="entry name" value="FAD/NAD(P)-binding domain"/>
    <property type="match status" value="2"/>
</dbReference>
<dbReference type="Pfam" id="PF02852">
    <property type="entry name" value="Pyr_redox_dim"/>
    <property type="match status" value="1"/>
</dbReference>
<evidence type="ECO:0000256" key="1">
    <source>
        <dbReference type="ARBA" id="ARBA00007532"/>
    </source>
</evidence>
<evidence type="ECO:0000313" key="10">
    <source>
        <dbReference type="Proteomes" id="UP000199518"/>
    </source>
</evidence>
<feature type="binding site" evidence="5">
    <location>
        <position position="52"/>
    </location>
    <ligand>
        <name>FAD</name>
        <dbReference type="ChEBI" id="CHEBI:57692"/>
    </ligand>
</feature>
<evidence type="ECO:0000256" key="6">
    <source>
        <dbReference type="PIRSR" id="PIRSR000350-4"/>
    </source>
</evidence>
<feature type="disulfide bond" description="Redox-active" evidence="6">
    <location>
        <begin position="43"/>
        <end position="48"/>
    </location>
</feature>
<feature type="domain" description="Pyridine nucleotide-disulphide oxidoreductase dimerisation" evidence="7">
    <location>
        <begin position="347"/>
        <end position="452"/>
    </location>
</feature>
<protein>
    <submittedName>
        <fullName evidence="9">Pyruvate/2-oxoglutarate dehydrogenase complex, dihydrolipoamide dehydrogenase (E3) component</fullName>
    </submittedName>
</protein>
<feature type="domain" description="FAD/NAD(P)-binding" evidence="8">
    <location>
        <begin position="8"/>
        <end position="325"/>
    </location>
</feature>
<accession>A0A1I3CHX4</accession>
<dbReference type="SUPFAM" id="SSF55424">
    <property type="entry name" value="FAD/NAD-linked reductases, dimerisation (C-terminal) domain"/>
    <property type="match status" value="1"/>
</dbReference>
<dbReference type="PIRSF" id="PIRSF000350">
    <property type="entry name" value="Mercury_reductase_MerA"/>
    <property type="match status" value="1"/>
</dbReference>
<dbReference type="InterPro" id="IPR036188">
    <property type="entry name" value="FAD/NAD-bd_sf"/>
</dbReference>
<sequence length="468" mass="50043">MSIEQYQNLIIGSGEAGKYLAWNLAKMGQKTAIVERSMIGGSCPNIACLPSKNVIFSAKAVSLANPSSGLGVMSGTLQVDMAGVARRKREMVEELVTIHLNNFKATGAELILGEARFTGSKTVQVELQSGDTRQLAGERVFLCVGSRASIPNVPGLAAARPMTHVEALNLERLPEHLVVLGGGYVGLEFAQAMRRFGSRVTILQRGPQLLDREDPDVSAALLELMHDEGIEVILKAELLSVAGRSGEEVRLKVRSASGEREIVASDILAAAGRTPNTDRLGVDQGGIELDARGYIRVNEKLQTSAVEVWAMGDCAGSPQFTHVGYDDFRVVLSQLTSGGRTTTGRLIPYCLFTDPELARVGMSEAEARSQKIAYRVARIPAARIGRMQTLSETRGFVKALIGENDRILGFAAFCAEASELMAGVQTAMLGNLPYTLLRDAVLTHPTASEGLTVLFTSGFANPVVSGAK</sequence>
<gene>
    <name evidence="9" type="ORF">SAMN05421753_102277</name>
</gene>
<evidence type="ECO:0000256" key="2">
    <source>
        <dbReference type="ARBA" id="ARBA00022630"/>
    </source>
</evidence>
<evidence type="ECO:0000256" key="5">
    <source>
        <dbReference type="PIRSR" id="PIRSR000350-3"/>
    </source>
</evidence>
<feature type="binding site" evidence="5">
    <location>
        <begin position="181"/>
        <end position="188"/>
    </location>
    <ligand>
        <name>NAD(+)</name>
        <dbReference type="ChEBI" id="CHEBI:57540"/>
    </ligand>
</feature>
<dbReference type="AlphaFoldDB" id="A0A1I3CHX4"/>
<dbReference type="GO" id="GO:0003955">
    <property type="term" value="F:NAD(P)H dehydrogenase (quinone) activity"/>
    <property type="evidence" value="ECO:0007669"/>
    <property type="project" value="TreeGrafter"/>
</dbReference>
<dbReference type="Pfam" id="PF07992">
    <property type="entry name" value="Pyr_redox_2"/>
    <property type="match status" value="1"/>
</dbReference>
<dbReference type="PRINTS" id="PR00368">
    <property type="entry name" value="FADPNR"/>
</dbReference>
<dbReference type="GO" id="GO:0050660">
    <property type="term" value="F:flavin adenine dinucleotide binding"/>
    <property type="evidence" value="ECO:0007669"/>
    <property type="project" value="TreeGrafter"/>
</dbReference>
<keyword evidence="10" id="KW-1185">Reference proteome</keyword>
<reference evidence="10" key="1">
    <citation type="submission" date="2016-10" db="EMBL/GenBank/DDBJ databases">
        <authorList>
            <person name="Varghese N."/>
            <person name="Submissions S."/>
        </authorList>
    </citation>
    <scope>NUCLEOTIDE SEQUENCE [LARGE SCALE GENOMIC DNA]</scope>
    <source>
        <strain evidence="10">DSM 26348</strain>
    </source>
</reference>
<dbReference type="OrthoDB" id="230580at2"/>